<name>A0A915IUX4_ROMCU</name>
<protein>
    <submittedName>
        <fullName evidence="2">Uncharacterized protein</fullName>
    </submittedName>
</protein>
<evidence type="ECO:0000313" key="2">
    <source>
        <dbReference type="WBParaSite" id="nRc.2.0.1.t17868-RA"/>
    </source>
</evidence>
<organism evidence="1 2">
    <name type="scientific">Romanomermis culicivorax</name>
    <name type="common">Nematode worm</name>
    <dbReference type="NCBI Taxonomy" id="13658"/>
    <lineage>
        <taxon>Eukaryota</taxon>
        <taxon>Metazoa</taxon>
        <taxon>Ecdysozoa</taxon>
        <taxon>Nematoda</taxon>
        <taxon>Enoplea</taxon>
        <taxon>Dorylaimia</taxon>
        <taxon>Mermithida</taxon>
        <taxon>Mermithoidea</taxon>
        <taxon>Mermithidae</taxon>
        <taxon>Romanomermis</taxon>
    </lineage>
</organism>
<dbReference type="WBParaSite" id="nRc.2.0.1.t17868-RA">
    <property type="protein sequence ID" value="nRc.2.0.1.t17868-RA"/>
    <property type="gene ID" value="nRc.2.0.1.g17868"/>
</dbReference>
<dbReference type="AlphaFoldDB" id="A0A915IUX4"/>
<evidence type="ECO:0000313" key="1">
    <source>
        <dbReference type="Proteomes" id="UP000887565"/>
    </source>
</evidence>
<sequence length="96" mass="11327">MEKLKQKKKNDVLSTQLEERLCQPSEKFVCNTNEDFNIDHGKQSPIYKTLLVLWESRNYIHYLENEDAWPIGSNALMGIKKQVSSHEIFTHRFGMK</sequence>
<proteinExistence type="predicted"/>
<accession>A0A915IUX4</accession>
<reference evidence="2" key="1">
    <citation type="submission" date="2022-11" db="UniProtKB">
        <authorList>
            <consortium name="WormBaseParasite"/>
        </authorList>
    </citation>
    <scope>IDENTIFICATION</scope>
</reference>
<dbReference type="Proteomes" id="UP000887565">
    <property type="component" value="Unplaced"/>
</dbReference>
<keyword evidence="1" id="KW-1185">Reference proteome</keyword>